<feature type="compositionally biased region" description="Basic and acidic residues" evidence="1">
    <location>
        <begin position="164"/>
        <end position="181"/>
    </location>
</feature>
<keyword evidence="3" id="KW-1185">Reference proteome</keyword>
<reference evidence="2 3" key="1">
    <citation type="journal article" date="2023" name="Nucleic Acids Res.">
        <title>The hologenome of Daphnia magna reveals possible DNA methylation and microbiome-mediated evolution of the host genome.</title>
        <authorList>
            <person name="Chaturvedi A."/>
            <person name="Li X."/>
            <person name="Dhandapani V."/>
            <person name="Marshall H."/>
            <person name="Kissane S."/>
            <person name="Cuenca-Cambronero M."/>
            <person name="Asole G."/>
            <person name="Calvet F."/>
            <person name="Ruiz-Romero M."/>
            <person name="Marangio P."/>
            <person name="Guigo R."/>
            <person name="Rago D."/>
            <person name="Mirbahai L."/>
            <person name="Eastwood N."/>
            <person name="Colbourne J.K."/>
            <person name="Zhou J."/>
            <person name="Mallon E."/>
            <person name="Orsini L."/>
        </authorList>
    </citation>
    <scope>NUCLEOTIDE SEQUENCE [LARGE SCALE GENOMIC DNA]</scope>
    <source>
        <strain evidence="2">LRV0_1</strain>
    </source>
</reference>
<evidence type="ECO:0000313" key="2">
    <source>
        <dbReference type="EMBL" id="KAK4045095.1"/>
    </source>
</evidence>
<protein>
    <submittedName>
        <fullName evidence="2">Uncharacterized protein</fullName>
    </submittedName>
</protein>
<dbReference type="EMBL" id="JAOYFB010000041">
    <property type="protein sequence ID" value="KAK4045095.1"/>
    <property type="molecule type" value="Genomic_DNA"/>
</dbReference>
<feature type="region of interest" description="Disordered" evidence="1">
    <location>
        <begin position="1"/>
        <end position="36"/>
    </location>
</feature>
<comment type="caution">
    <text evidence="2">The sequence shown here is derived from an EMBL/GenBank/DDBJ whole genome shotgun (WGS) entry which is preliminary data.</text>
</comment>
<name>A0ABR0B935_9CRUS</name>
<proteinExistence type="predicted"/>
<organism evidence="2 3">
    <name type="scientific">Daphnia magna</name>
    <dbReference type="NCBI Taxonomy" id="35525"/>
    <lineage>
        <taxon>Eukaryota</taxon>
        <taxon>Metazoa</taxon>
        <taxon>Ecdysozoa</taxon>
        <taxon>Arthropoda</taxon>
        <taxon>Crustacea</taxon>
        <taxon>Branchiopoda</taxon>
        <taxon>Diplostraca</taxon>
        <taxon>Cladocera</taxon>
        <taxon>Anomopoda</taxon>
        <taxon>Daphniidae</taxon>
        <taxon>Daphnia</taxon>
    </lineage>
</organism>
<gene>
    <name evidence="2" type="ORF">OUZ56_032503</name>
</gene>
<sequence>MEAVPRRREDDGVDADLRDDRANGGEPVENDRQQKEAPLCRKRAVLAARLVGAKCFGKWRKDLRLAPEEQARDVLHDDLRVVARVRPDHRDRLFPEAGINREIVRLGLGLCGPAVFSLATLPGGVEGVALGGEELGIVGGEPERVAARRGDADAPADEGAVARLPREDRRGEGDRDGDRPD</sequence>
<evidence type="ECO:0000256" key="1">
    <source>
        <dbReference type="SAM" id="MobiDB-lite"/>
    </source>
</evidence>
<feature type="region of interest" description="Disordered" evidence="1">
    <location>
        <begin position="146"/>
        <end position="181"/>
    </location>
</feature>
<dbReference type="Proteomes" id="UP001234178">
    <property type="component" value="Unassembled WGS sequence"/>
</dbReference>
<accession>A0ABR0B935</accession>
<evidence type="ECO:0000313" key="3">
    <source>
        <dbReference type="Proteomes" id="UP001234178"/>
    </source>
</evidence>